<keyword evidence="2" id="KW-1185">Reference proteome</keyword>
<evidence type="ECO:0000313" key="2">
    <source>
        <dbReference type="Proteomes" id="UP000314294"/>
    </source>
</evidence>
<dbReference type="EMBL" id="SRLO01000038">
    <property type="protein sequence ID" value="TNN82584.1"/>
    <property type="molecule type" value="Genomic_DNA"/>
</dbReference>
<name>A0A4Z2IYH8_9TELE</name>
<comment type="caution">
    <text evidence="1">The sequence shown here is derived from an EMBL/GenBank/DDBJ whole genome shotgun (WGS) entry which is preliminary data.</text>
</comment>
<accession>A0A4Z2IYH8</accession>
<gene>
    <name evidence="1" type="ORF">EYF80_007102</name>
</gene>
<organism evidence="1 2">
    <name type="scientific">Liparis tanakae</name>
    <name type="common">Tanaka's snailfish</name>
    <dbReference type="NCBI Taxonomy" id="230148"/>
    <lineage>
        <taxon>Eukaryota</taxon>
        <taxon>Metazoa</taxon>
        <taxon>Chordata</taxon>
        <taxon>Craniata</taxon>
        <taxon>Vertebrata</taxon>
        <taxon>Euteleostomi</taxon>
        <taxon>Actinopterygii</taxon>
        <taxon>Neopterygii</taxon>
        <taxon>Teleostei</taxon>
        <taxon>Neoteleostei</taxon>
        <taxon>Acanthomorphata</taxon>
        <taxon>Eupercaria</taxon>
        <taxon>Perciformes</taxon>
        <taxon>Cottioidei</taxon>
        <taxon>Cottales</taxon>
        <taxon>Liparidae</taxon>
        <taxon>Liparis</taxon>
    </lineage>
</organism>
<dbReference type="Proteomes" id="UP000314294">
    <property type="component" value="Unassembled WGS sequence"/>
</dbReference>
<reference evidence="1 2" key="1">
    <citation type="submission" date="2019-03" db="EMBL/GenBank/DDBJ databases">
        <title>First draft genome of Liparis tanakae, snailfish: a comprehensive survey of snailfish specific genes.</title>
        <authorList>
            <person name="Kim W."/>
            <person name="Song I."/>
            <person name="Jeong J.-H."/>
            <person name="Kim D."/>
            <person name="Kim S."/>
            <person name="Ryu S."/>
            <person name="Song J.Y."/>
            <person name="Lee S.K."/>
        </authorList>
    </citation>
    <scope>NUCLEOTIDE SEQUENCE [LARGE SCALE GENOMIC DNA]</scope>
    <source>
        <tissue evidence="1">Muscle</tissue>
    </source>
</reference>
<sequence length="71" mass="7731">MKGYPNQRLAEGMLVPPYDAGSFKKCFITGAPTPTKLKLTTVGHAPTRPSVISLKELNVSWWAGVDSKRAD</sequence>
<dbReference type="AlphaFoldDB" id="A0A4Z2IYH8"/>
<evidence type="ECO:0000313" key="1">
    <source>
        <dbReference type="EMBL" id="TNN82584.1"/>
    </source>
</evidence>
<proteinExistence type="predicted"/>
<protein>
    <submittedName>
        <fullName evidence="1">Uncharacterized protein</fullName>
    </submittedName>
</protein>